<reference evidence="2 3" key="1">
    <citation type="submission" date="2024-08" db="EMBL/GenBank/DDBJ databases">
        <title>Tateyamaria sp. nov., isolated from marine algae.</title>
        <authorList>
            <person name="Choi B.J."/>
            <person name="Kim J.M."/>
            <person name="Lee J.K."/>
            <person name="Choi D.G."/>
            <person name="Bayburt H."/>
            <person name="Baek J.H."/>
            <person name="Han D.M."/>
            <person name="Jeon C.O."/>
        </authorList>
    </citation>
    <scope>NUCLEOTIDE SEQUENCE [LARGE SCALE GENOMIC DNA]</scope>
    <source>
        <strain evidence="2 3">KMU-156</strain>
    </source>
</reference>
<comment type="caution">
    <text evidence="2">The sequence shown here is derived from an EMBL/GenBank/DDBJ whole genome shotgun (WGS) entry which is preliminary data.</text>
</comment>
<organism evidence="2 3">
    <name type="scientific">Tateyamaria armeniaca</name>
    <dbReference type="NCBI Taxonomy" id="2518930"/>
    <lineage>
        <taxon>Bacteria</taxon>
        <taxon>Pseudomonadati</taxon>
        <taxon>Pseudomonadota</taxon>
        <taxon>Alphaproteobacteria</taxon>
        <taxon>Rhodobacterales</taxon>
        <taxon>Roseobacteraceae</taxon>
        <taxon>Tateyamaria</taxon>
    </lineage>
</organism>
<evidence type="ECO:0000313" key="2">
    <source>
        <dbReference type="EMBL" id="MFL4471007.1"/>
    </source>
</evidence>
<accession>A0ABW8UVR5</accession>
<dbReference type="Proteomes" id="UP001627408">
    <property type="component" value="Unassembled WGS sequence"/>
</dbReference>
<sequence>MKTALFFLLGVLVVTVAVVQMFALKRDREAAQNYPPTGQLIDVDGVTVHVEQMGEGPDLVLLHGASGSTRDFSFAFADRLKDRYRVTLLDRPGLGWTEQIDPAHKQAWSTAHASPHDQARLLKAATDKVGVSNPIIVGHSFGGIVGYAWALEFDDLAGFVSVAGVANPWPGDLGWTYRLNGSAWGGALAVPILSAFVPQTYIETTLESIFEPQSAPEGYLDHVGAALSLRRHSLRANARQVNWLRPYVVEMSARYGDITVPVEIVHGDADTIVPLEVHSAKVPGQIKGANVTVLPGIGHMPQHTNPDDVIAAIDRVARRAGLR</sequence>
<dbReference type="EMBL" id="JBHDIY010000002">
    <property type="protein sequence ID" value="MFL4471007.1"/>
    <property type="molecule type" value="Genomic_DNA"/>
</dbReference>
<protein>
    <submittedName>
        <fullName evidence="2">Alpha/beta fold hydrolase</fullName>
    </submittedName>
</protein>
<name>A0ABW8UVR5_9RHOB</name>
<evidence type="ECO:0000259" key="1">
    <source>
        <dbReference type="Pfam" id="PF12697"/>
    </source>
</evidence>
<proteinExistence type="predicted"/>
<dbReference type="InterPro" id="IPR000073">
    <property type="entry name" value="AB_hydrolase_1"/>
</dbReference>
<dbReference type="Gene3D" id="3.40.50.1820">
    <property type="entry name" value="alpha/beta hydrolase"/>
    <property type="match status" value="1"/>
</dbReference>
<evidence type="ECO:0000313" key="3">
    <source>
        <dbReference type="Proteomes" id="UP001627408"/>
    </source>
</evidence>
<dbReference type="RefSeq" id="WP_407592843.1">
    <property type="nucleotide sequence ID" value="NZ_JBHDIY010000002.1"/>
</dbReference>
<dbReference type="PANTHER" id="PTHR43433">
    <property type="entry name" value="HYDROLASE, ALPHA/BETA FOLD FAMILY PROTEIN"/>
    <property type="match status" value="1"/>
</dbReference>
<gene>
    <name evidence="2" type="ORF">ACERZ8_14365</name>
</gene>
<dbReference type="InterPro" id="IPR050471">
    <property type="entry name" value="AB_hydrolase"/>
</dbReference>
<dbReference type="PRINTS" id="PR00111">
    <property type="entry name" value="ABHYDROLASE"/>
</dbReference>
<dbReference type="InterPro" id="IPR029058">
    <property type="entry name" value="AB_hydrolase_fold"/>
</dbReference>
<feature type="domain" description="AB hydrolase-1" evidence="1">
    <location>
        <begin position="59"/>
        <end position="312"/>
    </location>
</feature>
<dbReference type="PANTHER" id="PTHR43433:SF5">
    <property type="entry name" value="AB HYDROLASE-1 DOMAIN-CONTAINING PROTEIN"/>
    <property type="match status" value="1"/>
</dbReference>
<dbReference type="Pfam" id="PF12697">
    <property type="entry name" value="Abhydrolase_6"/>
    <property type="match status" value="1"/>
</dbReference>
<dbReference type="SUPFAM" id="SSF53474">
    <property type="entry name" value="alpha/beta-Hydrolases"/>
    <property type="match status" value="1"/>
</dbReference>
<dbReference type="GO" id="GO:0016787">
    <property type="term" value="F:hydrolase activity"/>
    <property type="evidence" value="ECO:0007669"/>
    <property type="project" value="UniProtKB-KW"/>
</dbReference>
<keyword evidence="2" id="KW-0378">Hydrolase</keyword>
<keyword evidence="3" id="KW-1185">Reference proteome</keyword>